<keyword evidence="3" id="KW-1185">Reference proteome</keyword>
<comment type="caution">
    <text evidence="2">The sequence shown here is derived from an EMBL/GenBank/DDBJ whole genome shotgun (WGS) entry which is preliminary data.</text>
</comment>
<evidence type="ECO:0000256" key="1">
    <source>
        <dbReference type="SAM" id="MobiDB-lite"/>
    </source>
</evidence>
<accession>A0AAV4T205</accession>
<name>A0AAV4T205_CAEEX</name>
<dbReference type="AlphaFoldDB" id="A0AAV4T205"/>
<sequence length="86" mass="9181">MSLELPAQERGRAEGEGVGANSGSCDFLPRIAFVLAPAKLSHRPSISDSLSGRSYALLRGSERGFAGNSDLQQRAPGLLFFQLLFS</sequence>
<gene>
    <name evidence="2" type="ORF">CEXT_33261</name>
</gene>
<reference evidence="2 3" key="1">
    <citation type="submission" date="2021-06" db="EMBL/GenBank/DDBJ databases">
        <title>Caerostris extrusa draft genome.</title>
        <authorList>
            <person name="Kono N."/>
            <person name="Arakawa K."/>
        </authorList>
    </citation>
    <scope>NUCLEOTIDE SEQUENCE [LARGE SCALE GENOMIC DNA]</scope>
</reference>
<proteinExistence type="predicted"/>
<dbReference type="EMBL" id="BPLR01010653">
    <property type="protein sequence ID" value="GIY40733.1"/>
    <property type="molecule type" value="Genomic_DNA"/>
</dbReference>
<feature type="region of interest" description="Disordered" evidence="1">
    <location>
        <begin position="1"/>
        <end position="20"/>
    </location>
</feature>
<dbReference type="Proteomes" id="UP001054945">
    <property type="component" value="Unassembled WGS sequence"/>
</dbReference>
<protein>
    <submittedName>
        <fullName evidence="2">Uncharacterized protein</fullName>
    </submittedName>
</protein>
<organism evidence="2 3">
    <name type="scientific">Caerostris extrusa</name>
    <name type="common">Bark spider</name>
    <name type="synonym">Caerostris bankana</name>
    <dbReference type="NCBI Taxonomy" id="172846"/>
    <lineage>
        <taxon>Eukaryota</taxon>
        <taxon>Metazoa</taxon>
        <taxon>Ecdysozoa</taxon>
        <taxon>Arthropoda</taxon>
        <taxon>Chelicerata</taxon>
        <taxon>Arachnida</taxon>
        <taxon>Araneae</taxon>
        <taxon>Araneomorphae</taxon>
        <taxon>Entelegynae</taxon>
        <taxon>Araneoidea</taxon>
        <taxon>Araneidae</taxon>
        <taxon>Caerostris</taxon>
    </lineage>
</organism>
<evidence type="ECO:0000313" key="2">
    <source>
        <dbReference type="EMBL" id="GIY40733.1"/>
    </source>
</evidence>
<evidence type="ECO:0000313" key="3">
    <source>
        <dbReference type="Proteomes" id="UP001054945"/>
    </source>
</evidence>